<sequence>MQSRIDSDGGSIGRRRKERSVPVLASATGLLLHRRGAEPLKLEGSITPQSSGWHSRSAPQRSWYTDFHFGVPFALHKIDRDMRARASGPGNLKLDQVIQPFIENPGHRSEPGRFILGRIMKGLRKPLPEGERDINVQDPSRTYSLGFALVEGQRICRPNTVDAFELEASMLKCERGCAGLYFLENEGEFGTDWLFRGVESAYYTLLLTG</sequence>
<keyword evidence="2" id="KW-1185">Reference proteome</keyword>
<comment type="caution">
    <text evidence="1">The sequence shown here is derived from an EMBL/GenBank/DDBJ whole genome shotgun (WGS) entry which is preliminary data.</text>
</comment>
<reference evidence="1 2" key="1">
    <citation type="submission" date="2020-07" db="EMBL/GenBank/DDBJ databases">
        <title>Comparative genomics of pyrophilous fungi reveals a link between fire events and developmental genes.</title>
        <authorList>
            <consortium name="DOE Joint Genome Institute"/>
            <person name="Steindorff A.S."/>
            <person name="Carver A."/>
            <person name="Calhoun S."/>
            <person name="Stillman K."/>
            <person name="Liu H."/>
            <person name="Lipzen A."/>
            <person name="Pangilinan J."/>
            <person name="Labutti K."/>
            <person name="Bruns T.D."/>
            <person name="Grigoriev I.V."/>
        </authorList>
    </citation>
    <scope>NUCLEOTIDE SEQUENCE [LARGE SCALE GENOMIC DNA]</scope>
    <source>
        <strain evidence="1 2">CBS 144469</strain>
    </source>
</reference>
<proteinExistence type="predicted"/>
<organism evidence="1 2">
    <name type="scientific">Ephemerocybe angulata</name>
    <dbReference type="NCBI Taxonomy" id="980116"/>
    <lineage>
        <taxon>Eukaryota</taxon>
        <taxon>Fungi</taxon>
        <taxon>Dikarya</taxon>
        <taxon>Basidiomycota</taxon>
        <taxon>Agaricomycotina</taxon>
        <taxon>Agaricomycetes</taxon>
        <taxon>Agaricomycetidae</taxon>
        <taxon>Agaricales</taxon>
        <taxon>Agaricineae</taxon>
        <taxon>Psathyrellaceae</taxon>
        <taxon>Ephemerocybe</taxon>
    </lineage>
</organism>
<evidence type="ECO:0000313" key="1">
    <source>
        <dbReference type="EMBL" id="KAF6763623.1"/>
    </source>
</evidence>
<dbReference type="EMBL" id="JACGCI010000005">
    <property type="protein sequence ID" value="KAF6763623.1"/>
    <property type="molecule type" value="Genomic_DNA"/>
</dbReference>
<dbReference type="Proteomes" id="UP000521943">
    <property type="component" value="Unassembled WGS sequence"/>
</dbReference>
<evidence type="ECO:0000313" key="2">
    <source>
        <dbReference type="Proteomes" id="UP000521943"/>
    </source>
</evidence>
<gene>
    <name evidence="1" type="ORF">DFP72DRAFT_840769</name>
</gene>
<protein>
    <submittedName>
        <fullName evidence="1">Uncharacterized protein</fullName>
    </submittedName>
</protein>
<name>A0A8H6MBZ3_9AGAR</name>
<dbReference type="AlphaFoldDB" id="A0A8H6MBZ3"/>
<accession>A0A8H6MBZ3</accession>